<dbReference type="AlphaFoldDB" id="B8IMJ8"/>
<reference evidence="1 2" key="1">
    <citation type="submission" date="2009-01" db="EMBL/GenBank/DDBJ databases">
        <title>Complete sequence of chromosome of Methylobacterium nodulans ORS 2060.</title>
        <authorList>
            <consortium name="US DOE Joint Genome Institute"/>
            <person name="Lucas S."/>
            <person name="Copeland A."/>
            <person name="Lapidus A."/>
            <person name="Glavina del Rio T."/>
            <person name="Dalin E."/>
            <person name="Tice H."/>
            <person name="Bruce D."/>
            <person name="Goodwin L."/>
            <person name="Pitluck S."/>
            <person name="Sims D."/>
            <person name="Brettin T."/>
            <person name="Detter J.C."/>
            <person name="Han C."/>
            <person name="Larimer F."/>
            <person name="Land M."/>
            <person name="Hauser L."/>
            <person name="Kyrpides N."/>
            <person name="Ivanova N."/>
            <person name="Marx C.J."/>
            <person name="Richardson P."/>
        </authorList>
    </citation>
    <scope>NUCLEOTIDE SEQUENCE [LARGE SCALE GENOMIC DNA]</scope>
    <source>
        <strain evidence="2">LMG 21967 / CNCM I-2342 / ORS 2060</strain>
    </source>
</reference>
<accession>B8IMJ8</accession>
<sequence length="83" mass="9395">MNHLLKDTGEALYGPRWQTDLSHDLKVSDRTMRRWAAESADLPPSVTDDLVQLCEERIVRLQYLVERLKAAAAHRATSEGPPP</sequence>
<dbReference type="RefSeq" id="WP_015930044.1">
    <property type="nucleotide sequence ID" value="NC_011894.1"/>
</dbReference>
<name>B8IMJ8_METNO</name>
<gene>
    <name evidence="1" type="ordered locus">Mnod_3473</name>
</gene>
<evidence type="ECO:0000313" key="1">
    <source>
        <dbReference type="EMBL" id="ACL58384.1"/>
    </source>
</evidence>
<proteinExistence type="predicted"/>
<dbReference type="eggNOG" id="ENOG502ZU3V">
    <property type="taxonomic scope" value="Bacteria"/>
</dbReference>
<dbReference type="STRING" id="460265.Mnod_3473"/>
<keyword evidence="2" id="KW-1185">Reference proteome</keyword>
<protein>
    <submittedName>
        <fullName evidence="1">Uncharacterized protein</fullName>
    </submittedName>
</protein>
<dbReference type="OrthoDB" id="8420639at2"/>
<organism evidence="1 2">
    <name type="scientific">Methylobacterium nodulans (strain LMG 21967 / CNCM I-2342 / ORS 2060)</name>
    <dbReference type="NCBI Taxonomy" id="460265"/>
    <lineage>
        <taxon>Bacteria</taxon>
        <taxon>Pseudomonadati</taxon>
        <taxon>Pseudomonadota</taxon>
        <taxon>Alphaproteobacteria</taxon>
        <taxon>Hyphomicrobiales</taxon>
        <taxon>Methylobacteriaceae</taxon>
        <taxon>Methylobacterium</taxon>
    </lineage>
</organism>
<evidence type="ECO:0000313" key="2">
    <source>
        <dbReference type="Proteomes" id="UP000008207"/>
    </source>
</evidence>
<dbReference type="HOGENOM" id="CLU_2425385_0_0_5"/>
<dbReference type="KEGG" id="mno:Mnod_3473"/>
<dbReference type="Proteomes" id="UP000008207">
    <property type="component" value="Chromosome"/>
</dbReference>
<dbReference type="EMBL" id="CP001349">
    <property type="protein sequence ID" value="ACL58384.1"/>
    <property type="molecule type" value="Genomic_DNA"/>
</dbReference>